<keyword evidence="1" id="KW-0507">mRNA processing</keyword>
<dbReference type="OrthoDB" id="3863715at2759"/>
<dbReference type="SMART" id="SM00343">
    <property type="entry name" value="ZnF_C2HC"/>
    <property type="match status" value="4"/>
</dbReference>
<feature type="compositionally biased region" description="Basic and acidic residues" evidence="3">
    <location>
        <begin position="96"/>
        <end position="122"/>
    </location>
</feature>
<dbReference type="GO" id="GO:0003676">
    <property type="term" value="F:nucleic acid binding"/>
    <property type="evidence" value="ECO:0007669"/>
    <property type="project" value="InterPro"/>
</dbReference>
<dbReference type="PROSITE" id="PS50158">
    <property type="entry name" value="ZF_CCHC"/>
    <property type="match status" value="2"/>
</dbReference>
<keyword evidence="2" id="KW-0479">Metal-binding</keyword>
<feature type="compositionally biased region" description="Basic and acidic residues" evidence="3">
    <location>
        <begin position="66"/>
        <end position="76"/>
    </location>
</feature>
<evidence type="ECO:0000313" key="5">
    <source>
        <dbReference type="EMBL" id="KAH8107790.1"/>
    </source>
</evidence>
<evidence type="ECO:0000313" key="6">
    <source>
        <dbReference type="Proteomes" id="UP000813824"/>
    </source>
</evidence>
<dbReference type="InterPro" id="IPR042246">
    <property type="entry name" value="ZCCHC9"/>
</dbReference>
<feature type="compositionally biased region" description="Polar residues" evidence="3">
    <location>
        <begin position="21"/>
        <end position="38"/>
    </location>
</feature>
<dbReference type="PANTHER" id="PTHR46242">
    <property type="entry name" value="ZINC FINGER CCHC DOMAIN-CONTAINING PROTEIN 9 ZCCHC9"/>
    <property type="match status" value="1"/>
</dbReference>
<sequence length="315" mass="34521">MTRYTDIARKRTYVQAGFQDDSYSTHQSKGGQSNSNNIAPLIGIKRRKWGEKQESSGGGLEIGDENGERGGRKEEETATNSSPTKAEKGKRKLSEKKRGKDAEARKFASERRREKRKDQRHADTTCFACREKGHAAKDCPKSPPSGEDAEGSGSAKRKQNKTVVGICYRCGSRKHNLSKCPKPVDPANPLPFASCFVCSGNGHLAGSCPENKEKGVYPNGGCCKICSQTTHLAKDCDLRKQEVASTKLFVGTGEQVGADEDDFHSFKRRTAEVSKEEKGEDKVKKMQVVKRGVHSGVVKAFGQVPPAKPRKVVTF</sequence>
<dbReference type="Gene3D" id="4.10.60.10">
    <property type="entry name" value="Zinc finger, CCHC-type"/>
    <property type="match status" value="2"/>
</dbReference>
<evidence type="ECO:0000259" key="4">
    <source>
        <dbReference type="PROSITE" id="PS50158"/>
    </source>
</evidence>
<dbReference type="InterPro" id="IPR036875">
    <property type="entry name" value="Znf_CCHC_sf"/>
</dbReference>
<dbReference type="EMBL" id="JAEVFJ010000001">
    <property type="protein sequence ID" value="KAH8107790.1"/>
    <property type="molecule type" value="Genomic_DNA"/>
</dbReference>
<dbReference type="GO" id="GO:0006397">
    <property type="term" value="P:mRNA processing"/>
    <property type="evidence" value="ECO:0007669"/>
    <property type="project" value="UniProtKB-KW"/>
</dbReference>
<dbReference type="Pfam" id="PF00098">
    <property type="entry name" value="zf-CCHC"/>
    <property type="match status" value="1"/>
</dbReference>
<proteinExistence type="predicted"/>
<feature type="domain" description="CCHC-type" evidence="4">
    <location>
        <begin position="195"/>
        <end position="210"/>
    </location>
</feature>
<protein>
    <recommendedName>
        <fullName evidence="4">CCHC-type domain-containing protein</fullName>
    </recommendedName>
</protein>
<reference evidence="5" key="1">
    <citation type="journal article" date="2021" name="New Phytol.">
        <title>Evolutionary innovations through gain and loss of genes in the ectomycorrhizal Boletales.</title>
        <authorList>
            <person name="Wu G."/>
            <person name="Miyauchi S."/>
            <person name="Morin E."/>
            <person name="Kuo A."/>
            <person name="Drula E."/>
            <person name="Varga T."/>
            <person name="Kohler A."/>
            <person name="Feng B."/>
            <person name="Cao Y."/>
            <person name="Lipzen A."/>
            <person name="Daum C."/>
            <person name="Hundley H."/>
            <person name="Pangilinan J."/>
            <person name="Johnson J."/>
            <person name="Barry K."/>
            <person name="LaButti K."/>
            <person name="Ng V."/>
            <person name="Ahrendt S."/>
            <person name="Min B."/>
            <person name="Choi I.G."/>
            <person name="Park H."/>
            <person name="Plett J.M."/>
            <person name="Magnuson J."/>
            <person name="Spatafora J.W."/>
            <person name="Nagy L.G."/>
            <person name="Henrissat B."/>
            <person name="Grigoriev I.V."/>
            <person name="Yang Z.L."/>
            <person name="Xu J."/>
            <person name="Martin F.M."/>
        </authorList>
    </citation>
    <scope>NUCLEOTIDE SEQUENCE</scope>
    <source>
        <strain evidence="5">KKN 215</strain>
    </source>
</reference>
<evidence type="ECO:0000256" key="1">
    <source>
        <dbReference type="ARBA" id="ARBA00022664"/>
    </source>
</evidence>
<organism evidence="5 6">
    <name type="scientific">Cristinia sonorae</name>
    <dbReference type="NCBI Taxonomy" id="1940300"/>
    <lineage>
        <taxon>Eukaryota</taxon>
        <taxon>Fungi</taxon>
        <taxon>Dikarya</taxon>
        <taxon>Basidiomycota</taxon>
        <taxon>Agaricomycotina</taxon>
        <taxon>Agaricomycetes</taxon>
        <taxon>Agaricomycetidae</taxon>
        <taxon>Agaricales</taxon>
        <taxon>Pleurotineae</taxon>
        <taxon>Stephanosporaceae</taxon>
        <taxon>Cristinia</taxon>
    </lineage>
</organism>
<evidence type="ECO:0000256" key="2">
    <source>
        <dbReference type="PROSITE-ProRule" id="PRU00047"/>
    </source>
</evidence>
<dbReference type="PANTHER" id="PTHR46242:SF1">
    <property type="entry name" value="ZINC FINGER CCHC DOMAIN-CONTAINING PROTEIN 9"/>
    <property type="match status" value="1"/>
</dbReference>
<feature type="region of interest" description="Disordered" evidence="3">
    <location>
        <begin position="1"/>
        <end position="122"/>
    </location>
</feature>
<accession>A0A8K0UZJ3</accession>
<feature type="domain" description="CCHC-type" evidence="4">
    <location>
        <begin position="126"/>
        <end position="141"/>
    </location>
</feature>
<gene>
    <name evidence="5" type="ORF">BXZ70DRAFT_12210</name>
</gene>
<keyword evidence="2" id="KW-0863">Zinc-finger</keyword>
<keyword evidence="6" id="KW-1185">Reference proteome</keyword>
<feature type="region of interest" description="Disordered" evidence="3">
    <location>
        <begin position="135"/>
        <end position="157"/>
    </location>
</feature>
<comment type="caution">
    <text evidence="5">The sequence shown here is derived from an EMBL/GenBank/DDBJ whole genome shotgun (WGS) entry which is preliminary data.</text>
</comment>
<dbReference type="Proteomes" id="UP000813824">
    <property type="component" value="Unassembled WGS sequence"/>
</dbReference>
<dbReference type="InterPro" id="IPR001878">
    <property type="entry name" value="Znf_CCHC"/>
</dbReference>
<evidence type="ECO:0000256" key="3">
    <source>
        <dbReference type="SAM" id="MobiDB-lite"/>
    </source>
</evidence>
<keyword evidence="2" id="KW-0862">Zinc</keyword>
<dbReference type="GO" id="GO:0008270">
    <property type="term" value="F:zinc ion binding"/>
    <property type="evidence" value="ECO:0007669"/>
    <property type="project" value="UniProtKB-KW"/>
</dbReference>
<dbReference type="SUPFAM" id="SSF57756">
    <property type="entry name" value="Retrovirus zinc finger-like domains"/>
    <property type="match status" value="2"/>
</dbReference>
<name>A0A8K0UZJ3_9AGAR</name>
<dbReference type="GO" id="GO:0005730">
    <property type="term" value="C:nucleolus"/>
    <property type="evidence" value="ECO:0007669"/>
    <property type="project" value="TreeGrafter"/>
</dbReference>
<dbReference type="AlphaFoldDB" id="A0A8K0UZJ3"/>